<feature type="transmembrane region" description="Helical" evidence="1">
    <location>
        <begin position="142"/>
        <end position="162"/>
    </location>
</feature>
<feature type="transmembrane region" description="Helical" evidence="1">
    <location>
        <begin position="272"/>
        <end position="297"/>
    </location>
</feature>
<feature type="transmembrane region" description="Helical" evidence="1">
    <location>
        <begin position="240"/>
        <end position="260"/>
    </location>
</feature>
<dbReference type="EMBL" id="FNPB01000007">
    <property type="protein sequence ID" value="SDY14059.1"/>
    <property type="molecule type" value="Genomic_DNA"/>
</dbReference>
<feature type="transmembrane region" description="Helical" evidence="1">
    <location>
        <begin position="216"/>
        <end position="234"/>
    </location>
</feature>
<proteinExistence type="predicted"/>
<dbReference type="AlphaFoldDB" id="A0A1H3HHA7"/>
<accession>A0A1H3HHA7</accession>
<dbReference type="Gene3D" id="1.20.210.10">
    <property type="entry name" value="Cytochrome c oxidase-like, subunit I domain"/>
    <property type="match status" value="1"/>
</dbReference>
<protein>
    <submittedName>
        <fullName evidence="2">Cytochrome C and Quinol oxidase polypeptide I</fullName>
    </submittedName>
</protein>
<keyword evidence="1" id="KW-0812">Transmembrane</keyword>
<feature type="transmembrane region" description="Helical" evidence="1">
    <location>
        <begin position="42"/>
        <end position="62"/>
    </location>
</feature>
<feature type="transmembrane region" description="Helical" evidence="1">
    <location>
        <begin position="83"/>
        <end position="99"/>
    </location>
</feature>
<keyword evidence="1" id="KW-1133">Transmembrane helix</keyword>
<dbReference type="RefSeq" id="WP_089767360.1">
    <property type="nucleotide sequence ID" value="NZ_FNPB01000007.1"/>
</dbReference>
<evidence type="ECO:0000313" key="3">
    <source>
        <dbReference type="Proteomes" id="UP000199170"/>
    </source>
</evidence>
<keyword evidence="3" id="KW-1185">Reference proteome</keyword>
<feature type="transmembrane region" description="Helical" evidence="1">
    <location>
        <begin position="111"/>
        <end position="130"/>
    </location>
</feature>
<dbReference type="GeneID" id="43368093"/>
<feature type="transmembrane region" description="Helical" evidence="1">
    <location>
        <begin position="389"/>
        <end position="409"/>
    </location>
</feature>
<feature type="transmembrane region" description="Helical" evidence="1">
    <location>
        <begin position="309"/>
        <end position="330"/>
    </location>
</feature>
<gene>
    <name evidence="2" type="ORF">SAMN04487946_10738</name>
</gene>
<sequence>MARHPIRFTPFHLAGALFLLAGLVLAVYHGLEQFNLVPRVGWVSWSHIHFVTIGGFTQLLFGMLPQLTARKLERPLPSKYYDWLNFVGLNGGFLLLWYGRGWGHTWAFDGGLIAIWLLVAGLLIVMLRMVMQSDLAWNATTGLYLVSVFVFLWGITYAYGLFAHVWQVPGGWLGLREAHVHANAWGFLGLAAIGTLYDLFPRLLGTDLYSERLRDYSAWFFVAGIFPLITGPWVGMGRTVTATGLVLFATGFALYLYNLVQTYRSTDSRSGIALSVLVAQFWMLGPAGFAPFVLFGVEWVNPAYIEDGALHFFFVGWALPIALAGLLLYFRNLPALSEGGLGGSTSVDASDPLPDGVIPSVISTWMVWVWNIAILVVGVGFFYQDQSWSAYFFGPGYTALVILWLYELAQAFRLRWALRTESETTTDTRV</sequence>
<reference evidence="3" key="1">
    <citation type="submission" date="2016-10" db="EMBL/GenBank/DDBJ databases">
        <authorList>
            <person name="Varghese N."/>
            <person name="Submissions S."/>
        </authorList>
    </citation>
    <scope>NUCLEOTIDE SEQUENCE [LARGE SCALE GENOMIC DNA]</scope>
    <source>
        <strain evidence="3">CGMCC 1.10118</strain>
    </source>
</reference>
<dbReference type="Proteomes" id="UP000199170">
    <property type="component" value="Unassembled WGS sequence"/>
</dbReference>
<evidence type="ECO:0000256" key="1">
    <source>
        <dbReference type="SAM" id="Phobius"/>
    </source>
</evidence>
<feature type="transmembrane region" description="Helical" evidence="1">
    <location>
        <begin position="182"/>
        <end position="204"/>
    </location>
</feature>
<feature type="transmembrane region" description="Helical" evidence="1">
    <location>
        <begin position="365"/>
        <end position="383"/>
    </location>
</feature>
<evidence type="ECO:0000313" key="2">
    <source>
        <dbReference type="EMBL" id="SDY14059.1"/>
    </source>
</evidence>
<name>A0A1H3HHA7_9EURY</name>
<organism evidence="2 3">
    <name type="scientific">Halobellus clavatus</name>
    <dbReference type="NCBI Taxonomy" id="660517"/>
    <lineage>
        <taxon>Archaea</taxon>
        <taxon>Methanobacteriati</taxon>
        <taxon>Methanobacteriota</taxon>
        <taxon>Stenosarchaea group</taxon>
        <taxon>Halobacteria</taxon>
        <taxon>Halobacteriales</taxon>
        <taxon>Haloferacaceae</taxon>
        <taxon>Halobellus</taxon>
    </lineage>
</organism>
<dbReference type="SUPFAM" id="SSF81442">
    <property type="entry name" value="Cytochrome c oxidase subunit I-like"/>
    <property type="match status" value="1"/>
</dbReference>
<dbReference type="OrthoDB" id="202348at2157"/>
<keyword evidence="1" id="KW-0472">Membrane</keyword>
<dbReference type="InterPro" id="IPR036927">
    <property type="entry name" value="Cyt_c_oxase-like_su1_sf"/>
</dbReference>